<organism evidence="1">
    <name type="scientific">bioreactor metagenome</name>
    <dbReference type="NCBI Taxonomy" id="1076179"/>
    <lineage>
        <taxon>unclassified sequences</taxon>
        <taxon>metagenomes</taxon>
        <taxon>ecological metagenomes</taxon>
    </lineage>
</organism>
<dbReference type="EMBL" id="VSSQ01000108">
    <property type="protein sequence ID" value="MPL77615.1"/>
    <property type="molecule type" value="Genomic_DNA"/>
</dbReference>
<proteinExistence type="predicted"/>
<reference evidence="1" key="1">
    <citation type="submission" date="2019-08" db="EMBL/GenBank/DDBJ databases">
        <authorList>
            <person name="Kucharzyk K."/>
            <person name="Murdoch R.W."/>
            <person name="Higgins S."/>
            <person name="Loffler F."/>
        </authorList>
    </citation>
    <scope>NUCLEOTIDE SEQUENCE</scope>
</reference>
<sequence>MIKFIIAFDSKNEPIGEYFLACREDIVELINEQRIANSIIEITSNLCNIAYIDNLPSLCLDQPFVFIAYTHGSENGLVVNGNSFVSRNNSHYFKDSLFYSTACLVGKGLAMDLIGEGCKAFVGFSEESEVFAKSHIRKIFIDCDNYALKMFLTTNATIGDSVKAAKQYYSSKIDKLLEFKENVLFVSALVNSRDSLICEGNKDLIKEDLFIN</sequence>
<accession>A0A644UF61</accession>
<protein>
    <submittedName>
        <fullName evidence="1">Uncharacterized protein</fullName>
    </submittedName>
</protein>
<name>A0A644UF61_9ZZZZ</name>
<evidence type="ECO:0000313" key="1">
    <source>
        <dbReference type="EMBL" id="MPL77615.1"/>
    </source>
</evidence>
<dbReference type="AlphaFoldDB" id="A0A644UF61"/>
<comment type="caution">
    <text evidence="1">The sequence shown here is derived from an EMBL/GenBank/DDBJ whole genome shotgun (WGS) entry which is preliminary data.</text>
</comment>
<gene>
    <name evidence="1" type="ORF">SDC9_23472</name>
</gene>